<evidence type="ECO:0000256" key="11">
    <source>
        <dbReference type="ARBA" id="ARBA00022723"/>
    </source>
</evidence>
<dbReference type="InterPro" id="IPR033718">
    <property type="entry name" value="DAGK_prok"/>
</dbReference>
<evidence type="ECO:0000256" key="7">
    <source>
        <dbReference type="ARBA" id="ARBA00022516"/>
    </source>
</evidence>
<keyword evidence="10 21" id="KW-0812">Transmembrane</keyword>
<evidence type="ECO:0000256" key="20">
    <source>
        <dbReference type="ARBA" id="ARBA00023264"/>
    </source>
</evidence>
<evidence type="ECO:0000256" key="19">
    <source>
        <dbReference type="ARBA" id="ARBA00023209"/>
    </source>
</evidence>
<keyword evidence="16 21" id="KW-1133">Transmembrane helix</keyword>
<keyword evidence="18 21" id="KW-0472">Membrane</keyword>
<keyword evidence="8 21" id="KW-0997">Cell inner membrane</keyword>
<keyword evidence="13 21" id="KW-0418">Kinase</keyword>
<dbReference type="GO" id="GO:0016301">
    <property type="term" value="F:kinase activity"/>
    <property type="evidence" value="ECO:0007669"/>
    <property type="project" value="UniProtKB-KW"/>
</dbReference>
<feature type="transmembrane region" description="Helical" evidence="21">
    <location>
        <begin position="101"/>
        <end position="121"/>
    </location>
</feature>
<evidence type="ECO:0000313" key="22">
    <source>
        <dbReference type="EMBL" id="MCB6183903.1"/>
    </source>
</evidence>
<accession>A0ABS8D8E1</accession>
<keyword evidence="6" id="KW-1003">Cell membrane</keyword>
<dbReference type="EMBL" id="JAJBZT010000005">
    <property type="protein sequence ID" value="MCB6183903.1"/>
    <property type="molecule type" value="Genomic_DNA"/>
</dbReference>
<comment type="catalytic activity">
    <reaction evidence="21">
        <text>a 1,2-diacyl-sn-glycerol + ATP = a 1,2-diacyl-sn-glycero-3-phosphate + ADP + H(+)</text>
        <dbReference type="Rhea" id="RHEA:10272"/>
        <dbReference type="ChEBI" id="CHEBI:15378"/>
        <dbReference type="ChEBI" id="CHEBI:17815"/>
        <dbReference type="ChEBI" id="CHEBI:30616"/>
        <dbReference type="ChEBI" id="CHEBI:58608"/>
        <dbReference type="ChEBI" id="CHEBI:456216"/>
        <dbReference type="EC" id="2.7.1.107"/>
    </reaction>
</comment>
<evidence type="ECO:0000256" key="4">
    <source>
        <dbReference type="ARBA" id="ARBA00012133"/>
    </source>
</evidence>
<keyword evidence="7" id="KW-0444">Lipid biosynthesis</keyword>
<keyword evidence="12 21" id="KW-0547">Nucleotide-binding</keyword>
<dbReference type="EC" id="2.7.1.107" evidence="4 21"/>
<evidence type="ECO:0000256" key="6">
    <source>
        <dbReference type="ARBA" id="ARBA00022475"/>
    </source>
</evidence>
<keyword evidence="19" id="KW-0594">Phospholipid biosynthesis</keyword>
<keyword evidence="23" id="KW-1185">Reference proteome</keyword>
<evidence type="ECO:0000256" key="17">
    <source>
        <dbReference type="ARBA" id="ARBA00023098"/>
    </source>
</evidence>
<evidence type="ECO:0000256" key="18">
    <source>
        <dbReference type="ARBA" id="ARBA00023136"/>
    </source>
</evidence>
<comment type="caution">
    <text evidence="22">The sequence shown here is derived from an EMBL/GenBank/DDBJ whole genome shotgun (WGS) entry which is preliminary data.</text>
</comment>
<evidence type="ECO:0000256" key="10">
    <source>
        <dbReference type="ARBA" id="ARBA00022692"/>
    </source>
</evidence>
<keyword evidence="15" id="KW-0460">Magnesium</keyword>
<dbReference type="PROSITE" id="PS01069">
    <property type="entry name" value="DAGK_PROKAR"/>
    <property type="match status" value="1"/>
</dbReference>
<evidence type="ECO:0000256" key="3">
    <source>
        <dbReference type="ARBA" id="ARBA00005967"/>
    </source>
</evidence>
<dbReference type="CDD" id="cd14264">
    <property type="entry name" value="DAGK_IM"/>
    <property type="match status" value="1"/>
</dbReference>
<evidence type="ECO:0000313" key="23">
    <source>
        <dbReference type="Proteomes" id="UP001165395"/>
    </source>
</evidence>
<evidence type="ECO:0000256" key="13">
    <source>
        <dbReference type="ARBA" id="ARBA00022777"/>
    </source>
</evidence>
<evidence type="ECO:0000256" key="14">
    <source>
        <dbReference type="ARBA" id="ARBA00022840"/>
    </source>
</evidence>
<keyword evidence="14 21" id="KW-0067">ATP-binding</keyword>
<protein>
    <recommendedName>
        <fullName evidence="5 21">Diacylglycerol kinase</fullName>
        <ecNumber evidence="4 21">2.7.1.107</ecNumber>
    </recommendedName>
</protein>
<evidence type="ECO:0000256" key="8">
    <source>
        <dbReference type="ARBA" id="ARBA00022519"/>
    </source>
</evidence>
<gene>
    <name evidence="22" type="ORF">LIN78_10145</name>
</gene>
<keyword evidence="17 21" id="KW-0443">Lipid metabolism</keyword>
<dbReference type="InterPro" id="IPR000829">
    <property type="entry name" value="DAGK"/>
</dbReference>
<evidence type="ECO:0000256" key="15">
    <source>
        <dbReference type="ARBA" id="ARBA00022842"/>
    </source>
</evidence>
<dbReference type="RefSeq" id="WP_227180685.1">
    <property type="nucleotide sequence ID" value="NZ_JAJBZT010000005.1"/>
</dbReference>
<evidence type="ECO:0000256" key="12">
    <source>
        <dbReference type="ARBA" id="ARBA00022741"/>
    </source>
</evidence>
<comment type="subcellular location">
    <subcellularLocation>
        <location evidence="2 21">Cell inner membrane</location>
        <topology evidence="2 21">Multi-pass membrane protein</topology>
    </subcellularLocation>
</comment>
<comment type="cofactor">
    <cofactor evidence="1">
        <name>Mg(2+)</name>
        <dbReference type="ChEBI" id="CHEBI:18420"/>
    </cofactor>
</comment>
<dbReference type="Gene3D" id="1.10.287.3610">
    <property type="match status" value="1"/>
</dbReference>
<keyword evidence="9 21" id="KW-0808">Transferase</keyword>
<dbReference type="InterPro" id="IPR036945">
    <property type="entry name" value="DAGK_sf"/>
</dbReference>
<keyword evidence="20 21" id="KW-1208">Phospholipid metabolism</keyword>
<proteinExistence type="inferred from homology"/>
<reference evidence="22" key="1">
    <citation type="submission" date="2021-10" db="EMBL/GenBank/DDBJ databases">
        <title>The complete genome sequence of Leeia sp. TBRC 13508.</title>
        <authorList>
            <person name="Charoenyingcharoen P."/>
            <person name="Yukphan P."/>
        </authorList>
    </citation>
    <scope>NUCLEOTIDE SEQUENCE</scope>
    <source>
        <strain evidence="22">TBRC 13508</strain>
    </source>
</reference>
<organism evidence="22 23">
    <name type="scientific">Leeia speluncae</name>
    <dbReference type="NCBI Taxonomy" id="2884804"/>
    <lineage>
        <taxon>Bacteria</taxon>
        <taxon>Pseudomonadati</taxon>
        <taxon>Pseudomonadota</taxon>
        <taxon>Betaproteobacteria</taxon>
        <taxon>Neisseriales</taxon>
        <taxon>Leeiaceae</taxon>
        <taxon>Leeia</taxon>
    </lineage>
</organism>
<evidence type="ECO:0000256" key="2">
    <source>
        <dbReference type="ARBA" id="ARBA00004429"/>
    </source>
</evidence>
<dbReference type="PANTHER" id="PTHR34299">
    <property type="entry name" value="DIACYLGLYCEROL KINASE"/>
    <property type="match status" value="1"/>
</dbReference>
<evidence type="ECO:0000256" key="1">
    <source>
        <dbReference type="ARBA" id="ARBA00001946"/>
    </source>
</evidence>
<name>A0ABS8D8E1_9NEIS</name>
<keyword evidence="11" id="KW-0479">Metal-binding</keyword>
<evidence type="ECO:0000256" key="21">
    <source>
        <dbReference type="RuleBase" id="RU363065"/>
    </source>
</evidence>
<evidence type="ECO:0000256" key="16">
    <source>
        <dbReference type="ARBA" id="ARBA00022989"/>
    </source>
</evidence>
<dbReference type="PANTHER" id="PTHR34299:SF1">
    <property type="entry name" value="DIACYLGLYCEROL KINASE"/>
    <property type="match status" value="1"/>
</dbReference>
<dbReference type="Pfam" id="PF01219">
    <property type="entry name" value="DAGK_prokar"/>
    <property type="match status" value="1"/>
</dbReference>
<comment type="function">
    <text evidence="21">Catalyzes the ATP-dependent phosphorylation of sn-l,2-diacylglycerol (DAG) to phosphatidic acid. Involved in the recycling of diacylglycerol produced as a by-product during membrane-derived oligosaccharide (MDO) biosynthesis.</text>
</comment>
<sequence>MKPGKTGLTRLIHAFGYSVDGLKAGWQREAAIRQEIIALIILLPLGIWLPVGIPVKLALLASTLAVLVVELLNSAVEAVVDLASPDRHDLAKLAKDLGSAAVLMTLIVAIAVWSYAVWLAFGTH</sequence>
<evidence type="ECO:0000256" key="5">
    <source>
        <dbReference type="ARBA" id="ARBA00017575"/>
    </source>
</evidence>
<comment type="similarity">
    <text evidence="3 21">Belongs to the bacterial diacylglycerol kinase family.</text>
</comment>
<feature type="transmembrane region" description="Helical" evidence="21">
    <location>
        <begin position="36"/>
        <end position="53"/>
    </location>
</feature>
<comment type="caution">
    <text evidence="21">Lacks conserved residue(s) required for the propagation of feature annotation.</text>
</comment>
<evidence type="ECO:0000256" key="9">
    <source>
        <dbReference type="ARBA" id="ARBA00022679"/>
    </source>
</evidence>
<dbReference type="Proteomes" id="UP001165395">
    <property type="component" value="Unassembled WGS sequence"/>
</dbReference>